<comment type="caution">
    <text evidence="2">The sequence shown here is derived from an EMBL/GenBank/DDBJ whole genome shotgun (WGS) entry which is preliminary data.</text>
</comment>
<dbReference type="PROSITE" id="PS50835">
    <property type="entry name" value="IG_LIKE"/>
    <property type="match status" value="1"/>
</dbReference>
<sequence>MAITTLVCNGGTASQGETTFLWARNAPLSGPPDDHPVNIFDCKIETSNGTLSFSQEVLTVTVDLTVLTCHIKVSEVPYKVLPWEEGFDYLLVNYTGTTLAEQVKKCQQREKISPGDFDTMMYFQTSGSLESIEILVLTSYWGASCKKRY</sequence>
<name>A0A7J6M661_PERCH</name>
<keyword evidence="3" id="KW-1185">Reference proteome</keyword>
<evidence type="ECO:0000259" key="1">
    <source>
        <dbReference type="PROSITE" id="PS50835"/>
    </source>
</evidence>
<reference evidence="2 3" key="1">
    <citation type="submission" date="2020-04" db="EMBL/GenBank/DDBJ databases">
        <title>Perkinsus chesapeaki whole genome sequence.</title>
        <authorList>
            <person name="Bogema D.R."/>
        </authorList>
    </citation>
    <scope>NUCLEOTIDE SEQUENCE [LARGE SCALE GENOMIC DNA]</scope>
    <source>
        <strain evidence="2">ATCC PRA-425</strain>
    </source>
</reference>
<dbReference type="InterPro" id="IPR007110">
    <property type="entry name" value="Ig-like_dom"/>
</dbReference>
<feature type="domain" description="Ig-like" evidence="1">
    <location>
        <begin position="1"/>
        <end position="71"/>
    </location>
</feature>
<protein>
    <recommendedName>
        <fullName evidence="1">Ig-like domain-containing protein</fullName>
    </recommendedName>
</protein>
<dbReference type="EMBL" id="JAAPAO010000220">
    <property type="protein sequence ID" value="KAF4667058.1"/>
    <property type="molecule type" value="Genomic_DNA"/>
</dbReference>
<proteinExistence type="predicted"/>
<gene>
    <name evidence="2" type="ORF">FOL47_003784</name>
</gene>
<organism evidence="2 3">
    <name type="scientific">Perkinsus chesapeaki</name>
    <name type="common">Clam parasite</name>
    <name type="synonym">Perkinsus andrewsi</name>
    <dbReference type="NCBI Taxonomy" id="330153"/>
    <lineage>
        <taxon>Eukaryota</taxon>
        <taxon>Sar</taxon>
        <taxon>Alveolata</taxon>
        <taxon>Perkinsozoa</taxon>
        <taxon>Perkinsea</taxon>
        <taxon>Perkinsida</taxon>
        <taxon>Perkinsidae</taxon>
        <taxon>Perkinsus</taxon>
    </lineage>
</organism>
<dbReference type="AlphaFoldDB" id="A0A7J6M661"/>
<accession>A0A7J6M661</accession>
<evidence type="ECO:0000313" key="2">
    <source>
        <dbReference type="EMBL" id="KAF4667058.1"/>
    </source>
</evidence>
<evidence type="ECO:0000313" key="3">
    <source>
        <dbReference type="Proteomes" id="UP000591131"/>
    </source>
</evidence>
<dbReference type="Proteomes" id="UP000591131">
    <property type="component" value="Unassembled WGS sequence"/>
</dbReference>